<dbReference type="EMBL" id="CP127294">
    <property type="protein sequence ID" value="WIX77301.1"/>
    <property type="molecule type" value="Genomic_DNA"/>
</dbReference>
<feature type="domain" description="Acyl-CoA thioesterase 2 C-terminal" evidence="4">
    <location>
        <begin position="178"/>
        <end position="281"/>
    </location>
</feature>
<dbReference type="CDD" id="cd03445">
    <property type="entry name" value="Thioesterase_II_repeat2"/>
    <property type="match status" value="1"/>
</dbReference>
<dbReference type="GO" id="GO:0006637">
    <property type="term" value="P:acyl-CoA metabolic process"/>
    <property type="evidence" value="ECO:0007669"/>
    <property type="project" value="InterPro"/>
</dbReference>
<keyword evidence="7" id="KW-1185">Reference proteome</keyword>
<proteinExistence type="inferred from homology"/>
<dbReference type="InterPro" id="IPR029069">
    <property type="entry name" value="HotDog_dom_sf"/>
</dbReference>
<evidence type="ECO:0000256" key="3">
    <source>
        <dbReference type="SAM" id="MobiDB-lite"/>
    </source>
</evidence>
<feature type="domain" description="Acyl-CoA thioesterase-like N-terminal HotDog" evidence="5">
    <location>
        <begin position="30"/>
        <end position="110"/>
    </location>
</feature>
<dbReference type="GO" id="GO:0047617">
    <property type="term" value="F:fatty acyl-CoA hydrolase activity"/>
    <property type="evidence" value="ECO:0007669"/>
    <property type="project" value="InterPro"/>
</dbReference>
<dbReference type="InterPro" id="IPR003703">
    <property type="entry name" value="Acyl_CoA_thio"/>
</dbReference>
<dbReference type="Pfam" id="PF13622">
    <property type="entry name" value="4HBT_3"/>
    <property type="match status" value="1"/>
</dbReference>
<evidence type="ECO:0000256" key="1">
    <source>
        <dbReference type="ARBA" id="ARBA00006538"/>
    </source>
</evidence>
<comment type="similarity">
    <text evidence="1">Belongs to the C/M/P thioester hydrolase family.</text>
</comment>
<dbReference type="CDD" id="cd03444">
    <property type="entry name" value="Thioesterase_II_repeat1"/>
    <property type="match status" value="1"/>
</dbReference>
<sequence>MRSPALQYLLQRLDLEPVAPGVFRDPGGADPLHRLFGGEVAAQALVAMGRTVTPDRPVHSLHTRFIRPGRSGVPIELHVTTVKEGRSFDLRGVELRQDGALVLTATASFQVPEPGPRHPGPTPAAIDPETLPRWEERFGDRRDRLSPLWTRSRPIDLRYVDPPPPLDPTLRDRPRRAQTTLVRADGPLPDDLLLHAAAVVYASDMTLLETALLPLGVVYADGEFDCVSLDHTMWFHRPPRADRWLRYEQGAEVMAGARGLASGRMYDENGELVVTVMQEGLLRPTGGTGSWLAGTAADRTMPEPRR</sequence>
<evidence type="ECO:0000256" key="2">
    <source>
        <dbReference type="ARBA" id="ARBA00022801"/>
    </source>
</evidence>
<dbReference type="PANTHER" id="PTHR11066">
    <property type="entry name" value="ACYL-COA THIOESTERASE"/>
    <property type="match status" value="1"/>
</dbReference>
<dbReference type="InterPro" id="IPR049449">
    <property type="entry name" value="TesB_ACOT8-like_N"/>
</dbReference>
<protein>
    <submittedName>
        <fullName evidence="6">Acyl-CoA thioesterase II</fullName>
    </submittedName>
</protein>
<dbReference type="Gene3D" id="2.40.160.210">
    <property type="entry name" value="Acyl-CoA thioesterase, double hotdog domain"/>
    <property type="match status" value="1"/>
</dbReference>
<dbReference type="PANTHER" id="PTHR11066:SF34">
    <property type="entry name" value="ACYL-COENZYME A THIOESTERASE 8"/>
    <property type="match status" value="1"/>
</dbReference>
<dbReference type="KEGG" id="acab:QRX50_38815"/>
<dbReference type="InterPro" id="IPR042171">
    <property type="entry name" value="Acyl-CoA_hotdog"/>
</dbReference>
<dbReference type="RefSeq" id="WP_285968042.1">
    <property type="nucleotide sequence ID" value="NZ_CP127294.1"/>
</dbReference>
<dbReference type="Pfam" id="PF02551">
    <property type="entry name" value="Acyl_CoA_thio"/>
    <property type="match status" value="1"/>
</dbReference>
<feature type="region of interest" description="Disordered" evidence="3">
    <location>
        <begin position="287"/>
        <end position="306"/>
    </location>
</feature>
<dbReference type="AlphaFoldDB" id="A0A9Y2IE20"/>
<dbReference type="Proteomes" id="UP001236014">
    <property type="component" value="Chromosome"/>
</dbReference>
<gene>
    <name evidence="6" type="ORF">QRX50_38815</name>
</gene>
<evidence type="ECO:0000313" key="7">
    <source>
        <dbReference type="Proteomes" id="UP001236014"/>
    </source>
</evidence>
<reference evidence="6 7" key="1">
    <citation type="submission" date="2023-06" db="EMBL/GenBank/DDBJ databases">
        <authorList>
            <person name="Oyuntsetseg B."/>
            <person name="Kim S.B."/>
        </authorList>
    </citation>
    <scope>NUCLEOTIDE SEQUENCE [LARGE SCALE GENOMIC DNA]</scope>
    <source>
        <strain evidence="6 7">2-15</strain>
    </source>
</reference>
<dbReference type="SUPFAM" id="SSF54637">
    <property type="entry name" value="Thioesterase/thiol ester dehydrase-isomerase"/>
    <property type="match status" value="2"/>
</dbReference>
<dbReference type="InterPro" id="IPR025652">
    <property type="entry name" value="TesB_C"/>
</dbReference>
<organism evidence="6 7">
    <name type="scientific">Amycolatopsis carbonis</name>
    <dbReference type="NCBI Taxonomy" id="715471"/>
    <lineage>
        <taxon>Bacteria</taxon>
        <taxon>Bacillati</taxon>
        <taxon>Actinomycetota</taxon>
        <taxon>Actinomycetes</taxon>
        <taxon>Pseudonocardiales</taxon>
        <taxon>Pseudonocardiaceae</taxon>
        <taxon>Amycolatopsis</taxon>
    </lineage>
</organism>
<evidence type="ECO:0000259" key="5">
    <source>
        <dbReference type="Pfam" id="PF13622"/>
    </source>
</evidence>
<evidence type="ECO:0000259" key="4">
    <source>
        <dbReference type="Pfam" id="PF02551"/>
    </source>
</evidence>
<evidence type="ECO:0000313" key="6">
    <source>
        <dbReference type="EMBL" id="WIX77301.1"/>
    </source>
</evidence>
<dbReference type="GO" id="GO:0009062">
    <property type="term" value="P:fatty acid catabolic process"/>
    <property type="evidence" value="ECO:0007669"/>
    <property type="project" value="TreeGrafter"/>
</dbReference>
<accession>A0A9Y2IE20</accession>
<keyword evidence="2" id="KW-0378">Hydrolase</keyword>
<name>A0A9Y2IE20_9PSEU</name>